<keyword evidence="3" id="KW-1185">Reference proteome</keyword>
<sequence>MENTIVLHRQSDPTWLRAGIRMWNRCRHQLETSRSPAGFQRREGMGPPWIQFSWQPAGEPDGRHIDRKVVGRIAVCPHRRRHVHRHRIDDAVDLRLNWIVGGLRDCRLVVAVQIAVVLQDGPERTEGQRRPQASKCADASERADERGASERTDERGPRASECTDKRGASERADGQVDEAAERGQGGTRASGRAAQATRVGEQRVLKQICFDEWCKDNNSLIVVFHSNNVGKLRHRRFGLFREDFEHEKLVISLFKRRHSTTFYGDPLAAVREAAKHLAVKLEASCICAWEKIAGNHMDTGWYQLANWLIPAEVASWLVPDGSLAV</sequence>
<comment type="caution">
    <text evidence="2">The sequence shown here is derived from an EMBL/GenBank/DDBJ whole genome shotgun (WGS) entry which is preliminary data.</text>
</comment>
<dbReference type="AlphaFoldDB" id="A0AAD6UQR8"/>
<name>A0AAD6UQR8_9AGAR</name>
<gene>
    <name evidence="2" type="ORF">GGX14DRAFT_594613</name>
</gene>
<organism evidence="2 3">
    <name type="scientific">Mycena pura</name>
    <dbReference type="NCBI Taxonomy" id="153505"/>
    <lineage>
        <taxon>Eukaryota</taxon>
        <taxon>Fungi</taxon>
        <taxon>Dikarya</taxon>
        <taxon>Basidiomycota</taxon>
        <taxon>Agaricomycotina</taxon>
        <taxon>Agaricomycetes</taxon>
        <taxon>Agaricomycetidae</taxon>
        <taxon>Agaricales</taxon>
        <taxon>Marasmiineae</taxon>
        <taxon>Mycenaceae</taxon>
        <taxon>Mycena</taxon>
    </lineage>
</organism>
<evidence type="ECO:0000313" key="2">
    <source>
        <dbReference type="EMBL" id="KAJ7192529.1"/>
    </source>
</evidence>
<dbReference type="EMBL" id="JARJCW010000119">
    <property type="protein sequence ID" value="KAJ7192529.1"/>
    <property type="molecule type" value="Genomic_DNA"/>
</dbReference>
<protein>
    <submittedName>
        <fullName evidence="2">Uncharacterized protein</fullName>
    </submittedName>
</protein>
<dbReference type="Proteomes" id="UP001219525">
    <property type="component" value="Unassembled WGS sequence"/>
</dbReference>
<feature type="region of interest" description="Disordered" evidence="1">
    <location>
        <begin position="123"/>
        <end position="196"/>
    </location>
</feature>
<accession>A0AAD6UQR8</accession>
<proteinExistence type="predicted"/>
<evidence type="ECO:0000313" key="3">
    <source>
        <dbReference type="Proteomes" id="UP001219525"/>
    </source>
</evidence>
<evidence type="ECO:0000256" key="1">
    <source>
        <dbReference type="SAM" id="MobiDB-lite"/>
    </source>
</evidence>
<reference evidence="2" key="1">
    <citation type="submission" date="2023-03" db="EMBL/GenBank/DDBJ databases">
        <title>Massive genome expansion in bonnet fungi (Mycena s.s.) driven by repeated elements and novel gene families across ecological guilds.</title>
        <authorList>
            <consortium name="Lawrence Berkeley National Laboratory"/>
            <person name="Harder C.B."/>
            <person name="Miyauchi S."/>
            <person name="Viragh M."/>
            <person name="Kuo A."/>
            <person name="Thoen E."/>
            <person name="Andreopoulos B."/>
            <person name="Lu D."/>
            <person name="Skrede I."/>
            <person name="Drula E."/>
            <person name="Henrissat B."/>
            <person name="Morin E."/>
            <person name="Kohler A."/>
            <person name="Barry K."/>
            <person name="LaButti K."/>
            <person name="Morin E."/>
            <person name="Salamov A."/>
            <person name="Lipzen A."/>
            <person name="Mereny Z."/>
            <person name="Hegedus B."/>
            <person name="Baldrian P."/>
            <person name="Stursova M."/>
            <person name="Weitz H."/>
            <person name="Taylor A."/>
            <person name="Grigoriev I.V."/>
            <person name="Nagy L.G."/>
            <person name="Martin F."/>
            <person name="Kauserud H."/>
        </authorList>
    </citation>
    <scope>NUCLEOTIDE SEQUENCE</scope>
    <source>
        <strain evidence="2">9144</strain>
    </source>
</reference>
<feature type="compositionally biased region" description="Basic and acidic residues" evidence="1">
    <location>
        <begin position="138"/>
        <end position="174"/>
    </location>
</feature>